<keyword evidence="1" id="KW-0472">Membrane</keyword>
<keyword evidence="3" id="KW-1185">Reference proteome</keyword>
<name>A0A4Q1B3D7_9BACT</name>
<gene>
    <name evidence="2" type="ORF">CP965_08125</name>
</gene>
<dbReference type="OrthoDB" id="5348308at2"/>
<keyword evidence="1" id="KW-1133">Transmembrane helix</keyword>
<dbReference type="Proteomes" id="UP000289718">
    <property type="component" value="Unassembled WGS sequence"/>
</dbReference>
<reference evidence="2 3" key="1">
    <citation type="submission" date="2017-09" db="EMBL/GenBank/DDBJ databases">
        <title>Genomics of the genus Arcobacter.</title>
        <authorList>
            <person name="Perez-Cataluna A."/>
            <person name="Figueras M.J."/>
            <person name="Salas-Masso N."/>
        </authorList>
    </citation>
    <scope>NUCLEOTIDE SEQUENCE [LARGE SCALE GENOMIC DNA]</scope>
    <source>
        <strain evidence="2 3">F156-34</strain>
    </source>
</reference>
<comment type="caution">
    <text evidence="2">The sequence shown here is derived from an EMBL/GenBank/DDBJ whole genome shotgun (WGS) entry which is preliminary data.</text>
</comment>
<sequence length="92" mass="11139">MSLDLLIPFGILFVLVIYLIYTRNKFEKNIVKMYEQKFENWKENSQSNNEKKKVCKELVGIIYKEEYNITIELIDESVRRNLQQGKYKIKDK</sequence>
<organism evidence="2 3">
    <name type="scientific">Halarcobacter mediterraneus</name>
    <dbReference type="NCBI Taxonomy" id="2023153"/>
    <lineage>
        <taxon>Bacteria</taxon>
        <taxon>Pseudomonadati</taxon>
        <taxon>Campylobacterota</taxon>
        <taxon>Epsilonproteobacteria</taxon>
        <taxon>Campylobacterales</taxon>
        <taxon>Arcobacteraceae</taxon>
        <taxon>Halarcobacter</taxon>
    </lineage>
</organism>
<proteinExistence type="predicted"/>
<accession>A0A4Q1B3D7</accession>
<dbReference type="RefSeq" id="WP_129061596.1">
    <property type="nucleotide sequence ID" value="NZ_NXIE01000003.1"/>
</dbReference>
<dbReference type="AlphaFoldDB" id="A0A4Q1B3D7"/>
<protein>
    <submittedName>
        <fullName evidence="2">Uncharacterized protein</fullName>
    </submittedName>
</protein>
<evidence type="ECO:0000313" key="2">
    <source>
        <dbReference type="EMBL" id="RXK12538.1"/>
    </source>
</evidence>
<feature type="transmembrane region" description="Helical" evidence="1">
    <location>
        <begin position="6"/>
        <end position="22"/>
    </location>
</feature>
<dbReference type="EMBL" id="NXIE01000003">
    <property type="protein sequence ID" value="RXK12538.1"/>
    <property type="molecule type" value="Genomic_DNA"/>
</dbReference>
<evidence type="ECO:0000313" key="3">
    <source>
        <dbReference type="Proteomes" id="UP000289718"/>
    </source>
</evidence>
<keyword evidence="1" id="KW-0812">Transmembrane</keyword>
<evidence type="ECO:0000256" key="1">
    <source>
        <dbReference type="SAM" id="Phobius"/>
    </source>
</evidence>